<evidence type="ECO:0000313" key="1">
    <source>
        <dbReference type="EMBL" id="KKM81963.1"/>
    </source>
</evidence>
<reference evidence="1" key="1">
    <citation type="journal article" date="2015" name="Nature">
        <title>Complex archaea that bridge the gap between prokaryotes and eukaryotes.</title>
        <authorList>
            <person name="Spang A."/>
            <person name="Saw J.H."/>
            <person name="Jorgensen S.L."/>
            <person name="Zaremba-Niedzwiedzka K."/>
            <person name="Martijn J."/>
            <person name="Lind A.E."/>
            <person name="van Eijk R."/>
            <person name="Schleper C."/>
            <person name="Guy L."/>
            <person name="Ettema T.J."/>
        </authorList>
    </citation>
    <scope>NUCLEOTIDE SEQUENCE</scope>
</reference>
<sequence>DIAVGGTDEVAITSTAVTLATNELILSASNASLAQSYALYLDGQDGGEYLFSDTAGDLMLNATTTLNLAIGGTDEVAISSTTVTLGSNDLTLTAGELNLSAGNAALAQAFALYLDGQDGGEYIFSDVADELMLNATTTLNLAIGGTDEVSITSSVVTIGSNNLTLSAGELTLTAGNASVAQNYALYLDGQDGGEYLFSDVFGYAMLNGTTGVNIAIGGTDKIQVTSGATTFTNDITMTAGEFISGAPIKQLVTAKSSDVYLTAAESGVIKASDDIYLSLPAVSGNTGLTYTIKATASFSGGVYVYTDGGDTLDGVNNLVSTAQYDAMSVICDGSVWHVLSQLGTWN</sequence>
<dbReference type="AlphaFoldDB" id="A0A0F9KJ34"/>
<comment type="caution">
    <text evidence="1">The sequence shown here is derived from an EMBL/GenBank/DDBJ whole genome shotgun (WGS) entry which is preliminary data.</text>
</comment>
<accession>A0A0F9KJ34</accession>
<feature type="non-terminal residue" evidence="1">
    <location>
        <position position="1"/>
    </location>
</feature>
<organism evidence="1">
    <name type="scientific">marine sediment metagenome</name>
    <dbReference type="NCBI Taxonomy" id="412755"/>
    <lineage>
        <taxon>unclassified sequences</taxon>
        <taxon>metagenomes</taxon>
        <taxon>ecological metagenomes</taxon>
    </lineage>
</organism>
<protein>
    <submittedName>
        <fullName evidence="1">Uncharacterized protein</fullName>
    </submittedName>
</protein>
<dbReference type="EMBL" id="LAZR01007935">
    <property type="protein sequence ID" value="KKM81963.1"/>
    <property type="molecule type" value="Genomic_DNA"/>
</dbReference>
<name>A0A0F9KJ34_9ZZZZ</name>
<gene>
    <name evidence="1" type="ORF">LCGC14_1324570</name>
</gene>
<proteinExistence type="predicted"/>